<dbReference type="PANTHER" id="PTHR10840">
    <property type="entry name" value="PROGRAMMED CELL DEATH PROTEIN 5"/>
    <property type="match status" value="1"/>
</dbReference>
<reference evidence="3" key="1">
    <citation type="submission" date="2022-01" db="EMBL/GenBank/DDBJ databases">
        <authorList>
            <person name="King R."/>
        </authorList>
    </citation>
    <scope>NUCLEOTIDE SEQUENCE</scope>
</reference>
<dbReference type="InterPro" id="IPR002836">
    <property type="entry name" value="PDCD5-like"/>
</dbReference>
<dbReference type="PIRSF" id="PIRSF015730">
    <property type="entry name" value="TFAR19"/>
    <property type="match status" value="1"/>
</dbReference>
<sequence>MADFGPKMKGGMPNMQNQMDPESQKKIEEQKEEQAQMKNMMLSSLLDQQARARLNNLKLSKPEKAEAVENIIIQMAQRGQIGGKLDDKTFTQLLESLNQQMTRSTSGIKVNYDRRRNNLDSDDDEDY</sequence>
<feature type="compositionally biased region" description="Basic and acidic residues" evidence="2">
    <location>
        <begin position="22"/>
        <end position="35"/>
    </location>
</feature>
<evidence type="ECO:0000256" key="1">
    <source>
        <dbReference type="ARBA" id="ARBA00010490"/>
    </source>
</evidence>
<feature type="region of interest" description="Disordered" evidence="2">
    <location>
        <begin position="1"/>
        <end position="36"/>
    </location>
</feature>
<dbReference type="SUPFAM" id="SSF46950">
    <property type="entry name" value="Double-stranded DNA-binding domain"/>
    <property type="match status" value="1"/>
</dbReference>
<evidence type="ECO:0000313" key="4">
    <source>
        <dbReference type="Proteomes" id="UP001153620"/>
    </source>
</evidence>
<feature type="region of interest" description="Disordered" evidence="2">
    <location>
        <begin position="102"/>
        <end position="127"/>
    </location>
</feature>
<dbReference type="Gene3D" id="1.10.8.140">
    <property type="entry name" value="PDCD5-like"/>
    <property type="match status" value="1"/>
</dbReference>
<accession>A0A9N9WMM3</accession>
<dbReference type="GO" id="GO:0003677">
    <property type="term" value="F:DNA binding"/>
    <property type="evidence" value="ECO:0007669"/>
    <property type="project" value="InterPro"/>
</dbReference>
<evidence type="ECO:0008006" key="5">
    <source>
        <dbReference type="Google" id="ProtNLM"/>
    </source>
</evidence>
<gene>
    <name evidence="3" type="ORF">CHIRRI_LOCUS1664</name>
</gene>
<reference evidence="3" key="2">
    <citation type="submission" date="2022-10" db="EMBL/GenBank/DDBJ databases">
        <authorList>
            <consortium name="ENA_rothamsted_submissions"/>
            <consortium name="culmorum"/>
            <person name="King R."/>
        </authorList>
    </citation>
    <scope>NUCLEOTIDE SEQUENCE</scope>
</reference>
<dbReference type="EMBL" id="OU895877">
    <property type="protein sequence ID" value="CAG9798682.1"/>
    <property type="molecule type" value="Genomic_DNA"/>
</dbReference>
<proteinExistence type="inferred from homology"/>
<dbReference type="GO" id="GO:0005634">
    <property type="term" value="C:nucleus"/>
    <property type="evidence" value="ECO:0007669"/>
    <property type="project" value="TreeGrafter"/>
</dbReference>
<dbReference type="OrthoDB" id="10252486at2759"/>
<dbReference type="Proteomes" id="UP001153620">
    <property type="component" value="Chromosome 1"/>
</dbReference>
<organism evidence="3 4">
    <name type="scientific">Chironomus riparius</name>
    <dbReference type="NCBI Taxonomy" id="315576"/>
    <lineage>
        <taxon>Eukaryota</taxon>
        <taxon>Metazoa</taxon>
        <taxon>Ecdysozoa</taxon>
        <taxon>Arthropoda</taxon>
        <taxon>Hexapoda</taxon>
        <taxon>Insecta</taxon>
        <taxon>Pterygota</taxon>
        <taxon>Neoptera</taxon>
        <taxon>Endopterygota</taxon>
        <taxon>Diptera</taxon>
        <taxon>Nematocera</taxon>
        <taxon>Chironomoidea</taxon>
        <taxon>Chironomidae</taxon>
        <taxon>Chironominae</taxon>
        <taxon>Chironomus</taxon>
    </lineage>
</organism>
<comment type="similarity">
    <text evidence="1">Belongs to the PDCD5 family.</text>
</comment>
<dbReference type="Pfam" id="PF01984">
    <property type="entry name" value="dsDNA_bind"/>
    <property type="match status" value="1"/>
</dbReference>
<evidence type="ECO:0000313" key="3">
    <source>
        <dbReference type="EMBL" id="CAG9798682.1"/>
    </source>
</evidence>
<dbReference type="InterPro" id="IPR036883">
    <property type="entry name" value="PDCD5-like_sf"/>
</dbReference>
<dbReference type="AlphaFoldDB" id="A0A9N9WMM3"/>
<protein>
    <recommendedName>
        <fullName evidence="5">Programmed cell death protein 5</fullName>
    </recommendedName>
</protein>
<evidence type="ECO:0000256" key="2">
    <source>
        <dbReference type="SAM" id="MobiDB-lite"/>
    </source>
</evidence>
<name>A0A9N9WMM3_9DIPT</name>
<keyword evidence="4" id="KW-1185">Reference proteome</keyword>
<dbReference type="GO" id="GO:0005829">
    <property type="term" value="C:cytosol"/>
    <property type="evidence" value="ECO:0007669"/>
    <property type="project" value="TreeGrafter"/>
</dbReference>
<dbReference type="PANTHER" id="PTHR10840:SF0">
    <property type="entry name" value="PROGRAMMED CELL DEATH PROTEIN 5"/>
    <property type="match status" value="1"/>
</dbReference>